<comment type="caution">
    <text evidence="1">The sequence shown here is derived from an EMBL/GenBank/DDBJ whole genome shotgun (WGS) entry which is preliminary data.</text>
</comment>
<name>A0A8X7C345_9ARAC</name>
<dbReference type="AlphaFoldDB" id="A0A8X7C345"/>
<sequence length="108" mass="12621">MSLTKVWLIRLNGQDLPDWRPTILSNVLFANEENDKRVDNAMAYNTDFDSLLLSENAFIRCVYSPESNHSFCSRLELMMYFCLDATLVSQFRVMTERLGNEKKPYTLN</sequence>
<gene>
    <name evidence="1" type="ORF">TNIN_207351</name>
</gene>
<proteinExistence type="predicted"/>
<evidence type="ECO:0000313" key="1">
    <source>
        <dbReference type="EMBL" id="GFY55231.1"/>
    </source>
</evidence>
<dbReference type="EMBL" id="BMAV01010266">
    <property type="protein sequence ID" value="GFY55231.1"/>
    <property type="molecule type" value="Genomic_DNA"/>
</dbReference>
<reference evidence="1" key="1">
    <citation type="submission" date="2020-08" db="EMBL/GenBank/DDBJ databases">
        <title>Multicomponent nature underlies the extraordinary mechanical properties of spider dragline silk.</title>
        <authorList>
            <person name="Kono N."/>
            <person name="Nakamura H."/>
            <person name="Mori M."/>
            <person name="Yoshida Y."/>
            <person name="Ohtoshi R."/>
            <person name="Malay A.D."/>
            <person name="Moran D.A.P."/>
            <person name="Tomita M."/>
            <person name="Numata K."/>
            <person name="Arakawa K."/>
        </authorList>
    </citation>
    <scope>NUCLEOTIDE SEQUENCE</scope>
</reference>
<dbReference type="Proteomes" id="UP000886998">
    <property type="component" value="Unassembled WGS sequence"/>
</dbReference>
<evidence type="ECO:0000313" key="2">
    <source>
        <dbReference type="Proteomes" id="UP000886998"/>
    </source>
</evidence>
<protein>
    <submittedName>
        <fullName evidence="1">Uncharacterized protein</fullName>
    </submittedName>
</protein>
<organism evidence="1 2">
    <name type="scientific">Trichonephila inaurata madagascariensis</name>
    <dbReference type="NCBI Taxonomy" id="2747483"/>
    <lineage>
        <taxon>Eukaryota</taxon>
        <taxon>Metazoa</taxon>
        <taxon>Ecdysozoa</taxon>
        <taxon>Arthropoda</taxon>
        <taxon>Chelicerata</taxon>
        <taxon>Arachnida</taxon>
        <taxon>Araneae</taxon>
        <taxon>Araneomorphae</taxon>
        <taxon>Entelegynae</taxon>
        <taxon>Araneoidea</taxon>
        <taxon>Nephilidae</taxon>
        <taxon>Trichonephila</taxon>
        <taxon>Trichonephila inaurata</taxon>
    </lineage>
</organism>
<accession>A0A8X7C345</accession>
<keyword evidence="2" id="KW-1185">Reference proteome</keyword>